<name>A0AAW5C539_9FIRM</name>
<evidence type="ECO:0008006" key="5">
    <source>
        <dbReference type="Google" id="ProtNLM"/>
    </source>
</evidence>
<dbReference type="AlphaFoldDB" id="A0AAW5C539"/>
<dbReference type="EMBL" id="JAKNGE010000033">
    <property type="protein sequence ID" value="MCG4748134.1"/>
    <property type="molecule type" value="Genomic_DNA"/>
</dbReference>
<sequence>MAAVKKNVSIMDRKAVVASSKKFLPLDFFTAKDAEGRFEELILAPYKKLKEAEQYIRNNKKAEMEAECRDRHSPHKPKLTDLYFRIYEAFGDAADSQKDGKSLRVRLVENTGLTVCPYCNRDYINARARNAAGAQLDHFFGRAQYPVFAVSLYNLVPACGNCNRIKSKGSEEFASPFDEEIDFNQEVTFSYESQNDGYIVNIGTKNERMENNLNHMKIREAYGIHGRDIKIILEKKQEYSISQIEEFQKMFKELNDSGKIYITEDDVKRAVFGPPIREEDMKTRSLAKMYHDIYNQLGIYPVTARPGS</sequence>
<reference evidence="1" key="3">
    <citation type="submission" date="2022-01" db="EMBL/GenBank/DDBJ databases">
        <title>Collection of gut derived symbiotic bacterial strains cultured from healthy donors.</title>
        <authorList>
            <person name="Lin H."/>
            <person name="Kohout C."/>
            <person name="Waligurski E."/>
            <person name="Pamer E.G."/>
        </authorList>
    </citation>
    <scope>NUCLEOTIDE SEQUENCE</scope>
    <source>
        <strain evidence="1">DFI.6.55</strain>
    </source>
</reference>
<dbReference type="Gene3D" id="1.10.30.50">
    <property type="match status" value="1"/>
</dbReference>
<protein>
    <recommendedName>
        <fullName evidence="5">HNH endonuclease</fullName>
    </recommendedName>
</protein>
<reference evidence="2" key="2">
    <citation type="submission" date="2020-02" db="EMBL/GenBank/DDBJ databases">
        <authorList>
            <person name="Littmann E."/>
            <person name="Sorbara M."/>
        </authorList>
    </citation>
    <scope>NUCLEOTIDE SEQUENCE</scope>
    <source>
        <strain evidence="2">MSK.1.17</strain>
    </source>
</reference>
<organism evidence="1 4">
    <name type="scientific">Enterocloster aldenensis</name>
    <dbReference type="NCBI Taxonomy" id="358742"/>
    <lineage>
        <taxon>Bacteria</taxon>
        <taxon>Bacillati</taxon>
        <taxon>Bacillota</taxon>
        <taxon>Clostridia</taxon>
        <taxon>Lachnospirales</taxon>
        <taxon>Lachnospiraceae</taxon>
        <taxon>Enterocloster</taxon>
    </lineage>
</organism>
<dbReference type="EMBL" id="JAAITT010000020">
    <property type="protein sequence ID" value="NSJ49948.1"/>
    <property type="molecule type" value="Genomic_DNA"/>
</dbReference>
<dbReference type="RefSeq" id="WP_165642142.1">
    <property type="nucleotide sequence ID" value="NZ_JAAITT010000020.1"/>
</dbReference>
<accession>A0AAW5C539</accession>
<evidence type="ECO:0000313" key="4">
    <source>
        <dbReference type="Proteomes" id="UP001299608"/>
    </source>
</evidence>
<proteinExistence type="predicted"/>
<reference evidence="2 3" key="1">
    <citation type="journal article" date="2020" name="Cell Host Microbe">
        <title>Functional and Genomic Variation between Human-Derived Isolates of Lachnospiraceae Reveals Inter- and Intra-Species Diversity.</title>
        <authorList>
            <person name="Sorbara M.T."/>
            <person name="Littmann E.R."/>
            <person name="Fontana E."/>
            <person name="Moody T.U."/>
            <person name="Kohout C.E."/>
            <person name="Gjonbalaj M."/>
            <person name="Eaton V."/>
            <person name="Seok R."/>
            <person name="Leiner I.M."/>
            <person name="Pamer E.G."/>
        </authorList>
    </citation>
    <scope>NUCLEOTIDE SEQUENCE [LARGE SCALE GENOMIC DNA]</scope>
    <source>
        <strain evidence="2 3">MSK.1.17</strain>
    </source>
</reference>
<gene>
    <name evidence="2" type="ORF">G5B36_14735</name>
    <name evidence="1" type="ORF">L0N08_22190</name>
</gene>
<evidence type="ECO:0000313" key="1">
    <source>
        <dbReference type="EMBL" id="MCG4748134.1"/>
    </source>
</evidence>
<evidence type="ECO:0000313" key="2">
    <source>
        <dbReference type="EMBL" id="NSJ49948.1"/>
    </source>
</evidence>
<dbReference type="Proteomes" id="UP001299608">
    <property type="component" value="Unassembled WGS sequence"/>
</dbReference>
<comment type="caution">
    <text evidence="1">The sequence shown here is derived from an EMBL/GenBank/DDBJ whole genome shotgun (WGS) entry which is preliminary data.</text>
</comment>
<keyword evidence="3" id="KW-1185">Reference proteome</keyword>
<dbReference type="Proteomes" id="UP000669239">
    <property type="component" value="Unassembled WGS sequence"/>
</dbReference>
<evidence type="ECO:0000313" key="3">
    <source>
        <dbReference type="Proteomes" id="UP000669239"/>
    </source>
</evidence>